<dbReference type="InterPro" id="IPR051468">
    <property type="entry name" value="Fungal_SecMetab_SDRs"/>
</dbReference>
<dbReference type="InterPro" id="IPR036291">
    <property type="entry name" value="NAD(P)-bd_dom_sf"/>
</dbReference>
<accession>A0A3F2RW05</accession>
<dbReference type="Proteomes" id="UP000277300">
    <property type="component" value="Unassembled WGS sequence"/>
</dbReference>
<sequence length="244" mass="26033">MANIKKTVLITGSTRGIGLAFAAYYVKAGWNVIGTARSNSNTDQVQLKALSPFKIVTLDASDEASVLEAARQLEGVPIDLLINNAGIGFYTTFATATKDSLMSPFEVNVVGPFLITRALLPSLQLAVKVNSAAFVLQVSSIVASISSNTDEYAHYFRGNYGYAASKAALNMVTRSLAMDLREHNVAVMAIHPGYVTTDLTMGQGDLKPADAVTTMADIIAKLSLKDTGKFFNADSTINASELPW</sequence>
<dbReference type="PANTHER" id="PTHR43544:SF7">
    <property type="entry name" value="NADB-LER2"/>
    <property type="match status" value="1"/>
</dbReference>
<evidence type="ECO:0000313" key="4">
    <source>
        <dbReference type="EMBL" id="RLN65306.1"/>
    </source>
</evidence>
<dbReference type="InterPro" id="IPR002347">
    <property type="entry name" value="SDR_fam"/>
</dbReference>
<dbReference type="SUPFAM" id="SSF51735">
    <property type="entry name" value="NAD(P)-binding Rossmann-fold domains"/>
    <property type="match status" value="1"/>
</dbReference>
<comment type="caution">
    <text evidence="4">The sequence shown here is derived from an EMBL/GenBank/DDBJ whole genome shotgun (WGS) entry which is preliminary data.</text>
</comment>
<dbReference type="PRINTS" id="PR00081">
    <property type="entry name" value="GDHRDH"/>
</dbReference>
<proteinExistence type="inferred from homology"/>
<evidence type="ECO:0000313" key="5">
    <source>
        <dbReference type="Proteomes" id="UP000277300"/>
    </source>
</evidence>
<dbReference type="PRINTS" id="PR00080">
    <property type="entry name" value="SDRFAMILY"/>
</dbReference>
<dbReference type="EMBL" id="MBDO02000056">
    <property type="protein sequence ID" value="RLN65306.1"/>
    <property type="molecule type" value="Genomic_DNA"/>
</dbReference>
<organism evidence="4 5">
    <name type="scientific">Phytophthora kernoviae</name>
    <dbReference type="NCBI Taxonomy" id="325452"/>
    <lineage>
        <taxon>Eukaryota</taxon>
        <taxon>Sar</taxon>
        <taxon>Stramenopiles</taxon>
        <taxon>Oomycota</taxon>
        <taxon>Peronosporomycetes</taxon>
        <taxon>Peronosporales</taxon>
        <taxon>Peronosporaceae</taxon>
        <taxon>Phytophthora</taxon>
    </lineage>
</organism>
<protein>
    <recommendedName>
        <fullName evidence="6">C-factor</fullName>
    </recommendedName>
</protein>
<dbReference type="PANTHER" id="PTHR43544">
    <property type="entry name" value="SHORT-CHAIN DEHYDROGENASE/REDUCTASE"/>
    <property type="match status" value="1"/>
</dbReference>
<dbReference type="Gene3D" id="3.40.50.720">
    <property type="entry name" value="NAD(P)-binding Rossmann-like Domain"/>
    <property type="match status" value="1"/>
</dbReference>
<dbReference type="OrthoDB" id="68267at2759"/>
<dbReference type="GO" id="GO:0016491">
    <property type="term" value="F:oxidoreductase activity"/>
    <property type="evidence" value="ECO:0007669"/>
    <property type="project" value="UniProtKB-KW"/>
</dbReference>
<reference evidence="4 5" key="1">
    <citation type="submission" date="2018-07" db="EMBL/GenBank/DDBJ databases">
        <title>Genome sequencing of oomycete isolates from Chile give support for New Zealand origin for Phytophthora kernoviae and make available the first Nothophytophthora sp. genome.</title>
        <authorList>
            <person name="Studholme D.J."/>
            <person name="Sanfuentes E."/>
            <person name="Panda P."/>
            <person name="Hill R."/>
            <person name="Sambles C."/>
            <person name="Grant M."/>
            <person name="Williams N.M."/>
            <person name="Mcdougal R.L."/>
        </authorList>
    </citation>
    <scope>NUCLEOTIDE SEQUENCE [LARGE SCALE GENOMIC DNA]</scope>
    <source>
        <strain evidence="4">Chile6</strain>
    </source>
</reference>
<comment type="similarity">
    <text evidence="3">Belongs to the short-chain dehydrogenases/reductases (SDR) family.</text>
</comment>
<gene>
    <name evidence="4" type="ORF">BBP00_00002933</name>
</gene>
<evidence type="ECO:0000256" key="3">
    <source>
        <dbReference type="RuleBase" id="RU000363"/>
    </source>
</evidence>
<evidence type="ECO:0000256" key="2">
    <source>
        <dbReference type="ARBA" id="ARBA00023002"/>
    </source>
</evidence>
<name>A0A3F2RW05_9STRA</name>
<evidence type="ECO:0000256" key="1">
    <source>
        <dbReference type="ARBA" id="ARBA00022857"/>
    </source>
</evidence>
<dbReference type="Pfam" id="PF00106">
    <property type="entry name" value="adh_short"/>
    <property type="match status" value="1"/>
</dbReference>
<evidence type="ECO:0008006" key="6">
    <source>
        <dbReference type="Google" id="ProtNLM"/>
    </source>
</evidence>
<keyword evidence="1" id="KW-0521">NADP</keyword>
<dbReference type="AlphaFoldDB" id="A0A3F2RW05"/>
<dbReference type="GO" id="GO:0005737">
    <property type="term" value="C:cytoplasm"/>
    <property type="evidence" value="ECO:0007669"/>
    <property type="project" value="TreeGrafter"/>
</dbReference>
<keyword evidence="2" id="KW-0560">Oxidoreductase</keyword>